<accession>A0ABY5W5W5</accession>
<proteinExistence type="predicted"/>
<protein>
    <submittedName>
        <fullName evidence="2">VOC family protein</fullName>
    </submittedName>
</protein>
<feature type="compositionally biased region" description="Low complexity" evidence="1">
    <location>
        <begin position="58"/>
        <end position="81"/>
    </location>
</feature>
<sequence>MQEVDNIEGLDHTGMVMPTWKAAVAFYERAFGAAVVVREADTDVDATAIGLPGETVRTPSSTTGRAAGSATTTASPRSPGW</sequence>
<evidence type="ECO:0000256" key="1">
    <source>
        <dbReference type="SAM" id="MobiDB-lite"/>
    </source>
</evidence>
<evidence type="ECO:0000313" key="2">
    <source>
        <dbReference type="EMBL" id="UWP85277.1"/>
    </source>
</evidence>
<evidence type="ECO:0000313" key="3">
    <source>
        <dbReference type="Proteomes" id="UP001059617"/>
    </source>
</evidence>
<dbReference type="EMBL" id="CP073720">
    <property type="protein sequence ID" value="UWP85277.1"/>
    <property type="molecule type" value="Genomic_DNA"/>
</dbReference>
<reference evidence="2" key="1">
    <citation type="submission" date="2021-04" db="EMBL/GenBank/DDBJ databases">
        <authorList>
            <person name="Hartkoorn R.C."/>
            <person name="Beaudoing E."/>
            <person name="Hot D."/>
        </authorList>
    </citation>
    <scope>NUCLEOTIDE SEQUENCE</scope>
    <source>
        <strain evidence="2">NRRL B-16292</strain>
    </source>
</reference>
<dbReference type="Gene3D" id="3.10.180.10">
    <property type="entry name" value="2,3-Dihydroxybiphenyl 1,2-Dioxygenase, domain 1"/>
    <property type="match status" value="1"/>
</dbReference>
<dbReference type="InterPro" id="IPR029068">
    <property type="entry name" value="Glyas_Bleomycin-R_OHBP_Dase"/>
</dbReference>
<dbReference type="RefSeq" id="WP_259863367.1">
    <property type="nucleotide sequence ID" value="NZ_BAAAST010000006.1"/>
</dbReference>
<name>A0ABY5W5W5_9ACTN</name>
<dbReference type="SUPFAM" id="SSF54593">
    <property type="entry name" value="Glyoxalase/Bleomycin resistance protein/Dihydroxybiphenyl dioxygenase"/>
    <property type="match status" value="1"/>
</dbReference>
<dbReference type="Proteomes" id="UP001059617">
    <property type="component" value="Chromosome"/>
</dbReference>
<organism evidence="2 3">
    <name type="scientific">Dactylosporangium fulvum</name>
    <dbReference type="NCBI Taxonomy" id="53359"/>
    <lineage>
        <taxon>Bacteria</taxon>
        <taxon>Bacillati</taxon>
        <taxon>Actinomycetota</taxon>
        <taxon>Actinomycetes</taxon>
        <taxon>Micromonosporales</taxon>
        <taxon>Micromonosporaceae</taxon>
        <taxon>Dactylosporangium</taxon>
    </lineage>
</organism>
<keyword evidence="3" id="KW-1185">Reference proteome</keyword>
<feature type="region of interest" description="Disordered" evidence="1">
    <location>
        <begin position="51"/>
        <end position="81"/>
    </location>
</feature>
<gene>
    <name evidence="2" type="ORF">Dfulv_14005</name>
</gene>
<reference evidence="2" key="2">
    <citation type="submission" date="2022-09" db="EMBL/GenBank/DDBJ databases">
        <title>Biosynthetic gene clusters of Dactylosporangioum fulvum.</title>
        <authorList>
            <person name="Caradec T."/>
        </authorList>
    </citation>
    <scope>NUCLEOTIDE SEQUENCE</scope>
    <source>
        <strain evidence="2">NRRL B-16292</strain>
    </source>
</reference>